<protein>
    <submittedName>
        <fullName evidence="2">Uncharacterized protein</fullName>
    </submittedName>
</protein>
<name>A0A9W6VQ43_9ACTN</name>
<feature type="compositionally biased region" description="Low complexity" evidence="1">
    <location>
        <begin position="79"/>
        <end position="89"/>
    </location>
</feature>
<feature type="region of interest" description="Disordered" evidence="1">
    <location>
        <begin position="64"/>
        <end position="89"/>
    </location>
</feature>
<proteinExistence type="predicted"/>
<dbReference type="EMBL" id="BSTJ01000015">
    <property type="protein sequence ID" value="GLY80678.1"/>
    <property type="molecule type" value="Genomic_DNA"/>
</dbReference>
<evidence type="ECO:0000256" key="1">
    <source>
        <dbReference type="SAM" id="MobiDB-lite"/>
    </source>
</evidence>
<sequence length="89" mass="9203">MRGRGGSDLRDQSAEEIVAGAVSHHLSPSVRLALCPNVSNRYIEGIWLTGDVRAPGVSPISPVNNANQPAPAPLPPPAWAAEPAGTRGC</sequence>
<evidence type="ECO:0000313" key="2">
    <source>
        <dbReference type="EMBL" id="GLY80678.1"/>
    </source>
</evidence>
<accession>A0A9W6VQ43</accession>
<reference evidence="2" key="1">
    <citation type="submission" date="2023-03" db="EMBL/GenBank/DDBJ databases">
        <title>Actinoallomurus iriomotensis NBRC 103681.</title>
        <authorList>
            <person name="Ichikawa N."/>
            <person name="Sato H."/>
            <person name="Tonouchi N."/>
        </authorList>
    </citation>
    <scope>NUCLEOTIDE SEQUENCE</scope>
    <source>
        <strain evidence="2">NBRC 103681</strain>
    </source>
</reference>
<comment type="caution">
    <text evidence="2">The sequence shown here is derived from an EMBL/GenBank/DDBJ whole genome shotgun (WGS) entry which is preliminary data.</text>
</comment>
<dbReference type="AlphaFoldDB" id="A0A9W6VQ43"/>
<dbReference type="Proteomes" id="UP001165135">
    <property type="component" value="Unassembled WGS sequence"/>
</dbReference>
<gene>
    <name evidence="2" type="ORF">Airi01_089450</name>
</gene>
<evidence type="ECO:0000313" key="3">
    <source>
        <dbReference type="Proteomes" id="UP001165135"/>
    </source>
</evidence>
<organism evidence="2 3">
    <name type="scientific">Actinoallomurus iriomotensis</name>
    <dbReference type="NCBI Taxonomy" id="478107"/>
    <lineage>
        <taxon>Bacteria</taxon>
        <taxon>Bacillati</taxon>
        <taxon>Actinomycetota</taxon>
        <taxon>Actinomycetes</taxon>
        <taxon>Streptosporangiales</taxon>
        <taxon>Thermomonosporaceae</taxon>
        <taxon>Actinoallomurus</taxon>
    </lineage>
</organism>